<keyword evidence="2" id="KW-1185">Reference proteome</keyword>
<protein>
    <recommendedName>
        <fullName evidence="3">PNPLA domain-containing protein</fullName>
    </recommendedName>
</protein>
<evidence type="ECO:0000313" key="1">
    <source>
        <dbReference type="EMBL" id="GEC95613.1"/>
    </source>
</evidence>
<organism evidence="1 2">
    <name type="scientific">Zoogloea ramigera</name>
    <dbReference type="NCBI Taxonomy" id="350"/>
    <lineage>
        <taxon>Bacteria</taxon>
        <taxon>Pseudomonadati</taxon>
        <taxon>Pseudomonadota</taxon>
        <taxon>Betaproteobacteria</taxon>
        <taxon>Rhodocyclales</taxon>
        <taxon>Zoogloeaceae</taxon>
        <taxon>Zoogloea</taxon>
    </lineage>
</organism>
<gene>
    <name evidence="1" type="ORF">ZRA01_16860</name>
</gene>
<dbReference type="Proteomes" id="UP000318422">
    <property type="component" value="Unassembled WGS sequence"/>
</dbReference>
<dbReference type="InterPro" id="IPR016035">
    <property type="entry name" value="Acyl_Trfase/lysoPLipase"/>
</dbReference>
<reference evidence="1 2" key="1">
    <citation type="submission" date="2019-06" db="EMBL/GenBank/DDBJ databases">
        <title>Whole genome shotgun sequence of Zoogloea ramigera NBRC 15342.</title>
        <authorList>
            <person name="Hosoyama A."/>
            <person name="Uohara A."/>
            <person name="Ohji S."/>
            <person name="Ichikawa N."/>
        </authorList>
    </citation>
    <scope>NUCLEOTIDE SEQUENCE [LARGE SCALE GENOMIC DNA]</scope>
    <source>
        <strain evidence="1 2">NBRC 15342</strain>
    </source>
</reference>
<evidence type="ECO:0008006" key="3">
    <source>
        <dbReference type="Google" id="ProtNLM"/>
    </source>
</evidence>
<accession>A0A4Y4CWG8</accession>
<dbReference type="Gene3D" id="3.40.1090.10">
    <property type="entry name" value="Cytosolic phospholipase A2 catalytic domain"/>
    <property type="match status" value="1"/>
</dbReference>
<name>A0A4Y4CWG8_ZOORA</name>
<comment type="caution">
    <text evidence="1">The sequence shown here is derived from an EMBL/GenBank/DDBJ whole genome shotgun (WGS) entry which is preliminary data.</text>
</comment>
<dbReference type="AlphaFoldDB" id="A0A4Y4CWG8"/>
<sequence>MADLPASPEWTINGTTAETGKRFRFKLSQLGDYELGYADASNFPLATAMATSAAFPVGIGPLAIDARKYSWSKRPYWGTSNEEAKPISVPYPTLHIYDGGVYDNLGLEALFDLSRNEAQGAYRIVASDAGAPLTSGFNFWGLSPFRIKRLLDIVTDQTRALRVRSFVQFLRGEHGGAYLRIGTLPGQLFAKSPRLVSDSQSWLSDTEIELARTVPTNLHSLEPEKFDLVERHGYETARAVQLAYPYLLGDQQGKVA</sequence>
<dbReference type="SUPFAM" id="SSF52151">
    <property type="entry name" value="FabD/lysophospholipase-like"/>
    <property type="match status" value="1"/>
</dbReference>
<evidence type="ECO:0000313" key="2">
    <source>
        <dbReference type="Proteomes" id="UP000318422"/>
    </source>
</evidence>
<proteinExistence type="predicted"/>
<dbReference type="EMBL" id="BJNV01000023">
    <property type="protein sequence ID" value="GEC95613.1"/>
    <property type="molecule type" value="Genomic_DNA"/>
</dbReference>